<keyword evidence="2" id="KW-1185">Reference proteome</keyword>
<proteinExistence type="predicted"/>
<protein>
    <submittedName>
        <fullName evidence="1">Uncharacterized protein</fullName>
    </submittedName>
</protein>
<dbReference type="AlphaFoldDB" id="A0A0D7ABI3"/>
<gene>
    <name evidence="1" type="ORF">FISHEDRAFT_59027</name>
</gene>
<sequence length="112" mass="12810">MKHDPAKVVPKLYAFPEKRETTYWGNCYQALRPKTPFSVVTHQYTPTSPMKRFQSADAQWLDNFGDKQVLNFDAIMQWIQKSNTGIMPATRLPHAVEGLISVVKHGNSHIPK</sequence>
<accession>A0A0D7ABI3</accession>
<dbReference type="Proteomes" id="UP000054144">
    <property type="component" value="Unassembled WGS sequence"/>
</dbReference>
<organism evidence="1 2">
    <name type="scientific">Fistulina hepatica ATCC 64428</name>
    <dbReference type="NCBI Taxonomy" id="1128425"/>
    <lineage>
        <taxon>Eukaryota</taxon>
        <taxon>Fungi</taxon>
        <taxon>Dikarya</taxon>
        <taxon>Basidiomycota</taxon>
        <taxon>Agaricomycotina</taxon>
        <taxon>Agaricomycetes</taxon>
        <taxon>Agaricomycetidae</taxon>
        <taxon>Agaricales</taxon>
        <taxon>Fistulinaceae</taxon>
        <taxon>Fistulina</taxon>
    </lineage>
</organism>
<reference evidence="1 2" key="1">
    <citation type="journal article" date="2015" name="Fungal Genet. Biol.">
        <title>Evolution of novel wood decay mechanisms in Agaricales revealed by the genome sequences of Fistulina hepatica and Cylindrobasidium torrendii.</title>
        <authorList>
            <person name="Floudas D."/>
            <person name="Held B.W."/>
            <person name="Riley R."/>
            <person name="Nagy L.G."/>
            <person name="Koehler G."/>
            <person name="Ransdell A.S."/>
            <person name="Younus H."/>
            <person name="Chow J."/>
            <person name="Chiniquy J."/>
            <person name="Lipzen A."/>
            <person name="Tritt A."/>
            <person name="Sun H."/>
            <person name="Haridas S."/>
            <person name="LaButti K."/>
            <person name="Ohm R.A."/>
            <person name="Kues U."/>
            <person name="Blanchette R.A."/>
            <person name="Grigoriev I.V."/>
            <person name="Minto R.E."/>
            <person name="Hibbett D.S."/>
        </authorList>
    </citation>
    <scope>NUCLEOTIDE SEQUENCE [LARGE SCALE GENOMIC DNA]</scope>
    <source>
        <strain evidence="1 2">ATCC 64428</strain>
    </source>
</reference>
<name>A0A0D7ABI3_9AGAR</name>
<evidence type="ECO:0000313" key="2">
    <source>
        <dbReference type="Proteomes" id="UP000054144"/>
    </source>
</evidence>
<dbReference type="EMBL" id="KN881851">
    <property type="protein sequence ID" value="KIY48198.1"/>
    <property type="molecule type" value="Genomic_DNA"/>
</dbReference>
<evidence type="ECO:0000313" key="1">
    <source>
        <dbReference type="EMBL" id="KIY48198.1"/>
    </source>
</evidence>